<accession>A0A699Z0W6</accession>
<gene>
    <name evidence="2" type="ORF">HaLaN_08381</name>
</gene>
<evidence type="ECO:0000313" key="3">
    <source>
        <dbReference type="Proteomes" id="UP000485058"/>
    </source>
</evidence>
<protein>
    <submittedName>
        <fullName evidence="2">Uncharacterized protein</fullName>
    </submittedName>
</protein>
<dbReference type="Proteomes" id="UP000485058">
    <property type="component" value="Unassembled WGS sequence"/>
</dbReference>
<dbReference type="EMBL" id="BLLF01000527">
    <property type="protein sequence ID" value="GFH12654.1"/>
    <property type="molecule type" value="Genomic_DNA"/>
</dbReference>
<keyword evidence="3" id="KW-1185">Reference proteome</keyword>
<feature type="transmembrane region" description="Helical" evidence="1">
    <location>
        <begin position="21"/>
        <end position="44"/>
    </location>
</feature>
<evidence type="ECO:0000313" key="2">
    <source>
        <dbReference type="EMBL" id="GFH12654.1"/>
    </source>
</evidence>
<dbReference type="AlphaFoldDB" id="A0A699Z0W6"/>
<keyword evidence="1" id="KW-1133">Transmembrane helix</keyword>
<organism evidence="2 3">
    <name type="scientific">Haematococcus lacustris</name>
    <name type="common">Green alga</name>
    <name type="synonym">Haematococcus pluvialis</name>
    <dbReference type="NCBI Taxonomy" id="44745"/>
    <lineage>
        <taxon>Eukaryota</taxon>
        <taxon>Viridiplantae</taxon>
        <taxon>Chlorophyta</taxon>
        <taxon>core chlorophytes</taxon>
        <taxon>Chlorophyceae</taxon>
        <taxon>CS clade</taxon>
        <taxon>Chlamydomonadales</taxon>
        <taxon>Haematococcaceae</taxon>
        <taxon>Haematococcus</taxon>
    </lineage>
</organism>
<keyword evidence="1" id="KW-0812">Transmembrane</keyword>
<reference evidence="2 3" key="1">
    <citation type="submission" date="2020-02" db="EMBL/GenBank/DDBJ databases">
        <title>Draft genome sequence of Haematococcus lacustris strain NIES-144.</title>
        <authorList>
            <person name="Morimoto D."/>
            <person name="Nakagawa S."/>
            <person name="Yoshida T."/>
            <person name="Sawayama S."/>
        </authorList>
    </citation>
    <scope>NUCLEOTIDE SEQUENCE [LARGE SCALE GENOMIC DNA]</scope>
    <source>
        <strain evidence="2 3">NIES-144</strain>
    </source>
</reference>
<evidence type="ECO:0000256" key="1">
    <source>
        <dbReference type="SAM" id="Phobius"/>
    </source>
</evidence>
<name>A0A699Z0W6_HAELA</name>
<keyword evidence="1" id="KW-0472">Membrane</keyword>
<proteinExistence type="predicted"/>
<sequence length="72" mass="7389">MLPDVELTCKDGTWRSLGAKGIFLVGQATVVMFIAIQVIAAGLYGPGCVAYSGCIAARCLLPVGALLQLGCC</sequence>
<comment type="caution">
    <text evidence="2">The sequence shown here is derived from an EMBL/GenBank/DDBJ whole genome shotgun (WGS) entry which is preliminary data.</text>
</comment>